<protein>
    <submittedName>
        <fullName evidence="1">Uncharacterized protein</fullName>
    </submittedName>
</protein>
<evidence type="ECO:0000313" key="1">
    <source>
        <dbReference type="EMBL" id="GAA4126896.1"/>
    </source>
</evidence>
<reference evidence="2" key="1">
    <citation type="journal article" date="2019" name="Int. J. Syst. Evol. Microbiol.">
        <title>The Global Catalogue of Microorganisms (GCM) 10K type strain sequencing project: providing services to taxonomists for standard genome sequencing and annotation.</title>
        <authorList>
            <consortium name="The Broad Institute Genomics Platform"/>
            <consortium name="The Broad Institute Genome Sequencing Center for Infectious Disease"/>
            <person name="Wu L."/>
            <person name="Ma J."/>
        </authorList>
    </citation>
    <scope>NUCLEOTIDE SEQUENCE [LARGE SCALE GENOMIC DNA]</scope>
    <source>
        <strain evidence="2">JCM 17316</strain>
    </source>
</reference>
<dbReference type="Proteomes" id="UP001500266">
    <property type="component" value="Unassembled WGS sequence"/>
</dbReference>
<accession>A0ABP7XY67</accession>
<proteinExistence type="predicted"/>
<name>A0ABP7XY67_9ACTN</name>
<organism evidence="1 2">
    <name type="scientific">Actinomadura keratinilytica</name>
    <dbReference type="NCBI Taxonomy" id="547461"/>
    <lineage>
        <taxon>Bacteria</taxon>
        <taxon>Bacillati</taxon>
        <taxon>Actinomycetota</taxon>
        <taxon>Actinomycetes</taxon>
        <taxon>Streptosporangiales</taxon>
        <taxon>Thermomonosporaceae</taxon>
        <taxon>Actinomadura</taxon>
    </lineage>
</organism>
<gene>
    <name evidence="1" type="ORF">GCM10022416_01060</name>
</gene>
<dbReference type="RefSeq" id="WP_345016249.1">
    <property type="nucleotide sequence ID" value="NZ_BAABDO010000001.1"/>
</dbReference>
<keyword evidence="2" id="KW-1185">Reference proteome</keyword>
<comment type="caution">
    <text evidence="1">The sequence shown here is derived from an EMBL/GenBank/DDBJ whole genome shotgun (WGS) entry which is preliminary data.</text>
</comment>
<sequence length="192" mass="21192">MRPLESTDPRLLALLREDLAYHQARVLILVAVIAQTKGHAGKLDGLTKLAKLDFLLRYPALAPTVLDRLDPSDPRLHLSADDIDAPTEVEAPMTRYKYGPWDDRYYPVIGALVGRGLLRYATGRRGSIALAPTPTGKRLATAMASSPQWEHLSERCTAIAEASSGLSGNALKELIYRRLATLMDRPHRQVIS</sequence>
<dbReference type="EMBL" id="BAABDO010000001">
    <property type="protein sequence ID" value="GAA4126896.1"/>
    <property type="molecule type" value="Genomic_DNA"/>
</dbReference>
<evidence type="ECO:0000313" key="2">
    <source>
        <dbReference type="Proteomes" id="UP001500266"/>
    </source>
</evidence>